<accession>A0ABQ9YV77</accession>
<evidence type="ECO:0000313" key="2">
    <source>
        <dbReference type="Proteomes" id="UP001234178"/>
    </source>
</evidence>
<dbReference type="Proteomes" id="UP001234178">
    <property type="component" value="Unassembled WGS sequence"/>
</dbReference>
<gene>
    <name evidence="1" type="ORF">OUZ56_006277</name>
</gene>
<keyword evidence="2" id="KW-1185">Reference proteome</keyword>
<reference evidence="1 2" key="1">
    <citation type="journal article" date="2023" name="Nucleic Acids Res.">
        <title>The hologenome of Daphnia magna reveals possible DNA methylation and microbiome-mediated evolution of the host genome.</title>
        <authorList>
            <person name="Chaturvedi A."/>
            <person name="Li X."/>
            <person name="Dhandapani V."/>
            <person name="Marshall H."/>
            <person name="Kissane S."/>
            <person name="Cuenca-Cambronero M."/>
            <person name="Asole G."/>
            <person name="Calvet F."/>
            <person name="Ruiz-Romero M."/>
            <person name="Marangio P."/>
            <person name="Guigo R."/>
            <person name="Rago D."/>
            <person name="Mirbahai L."/>
            <person name="Eastwood N."/>
            <person name="Colbourne J.K."/>
            <person name="Zhou J."/>
            <person name="Mallon E."/>
            <person name="Orsini L."/>
        </authorList>
    </citation>
    <scope>NUCLEOTIDE SEQUENCE [LARGE SCALE GENOMIC DNA]</scope>
    <source>
        <strain evidence="1">LRV0_1</strain>
    </source>
</reference>
<dbReference type="EMBL" id="JAOYFB010000001">
    <property type="protein sequence ID" value="KAK4004543.1"/>
    <property type="molecule type" value="Genomic_DNA"/>
</dbReference>
<comment type="caution">
    <text evidence="1">The sequence shown here is derived from an EMBL/GenBank/DDBJ whole genome shotgun (WGS) entry which is preliminary data.</text>
</comment>
<sequence>MLRQNRFQMPAQGFNKKVDRKTHSDFVPMERQGYEMTLFGPLPTKSGVEVTHMMGVGSRQAC</sequence>
<proteinExistence type="predicted"/>
<organism evidence="1 2">
    <name type="scientific">Daphnia magna</name>
    <dbReference type="NCBI Taxonomy" id="35525"/>
    <lineage>
        <taxon>Eukaryota</taxon>
        <taxon>Metazoa</taxon>
        <taxon>Ecdysozoa</taxon>
        <taxon>Arthropoda</taxon>
        <taxon>Crustacea</taxon>
        <taxon>Branchiopoda</taxon>
        <taxon>Diplostraca</taxon>
        <taxon>Cladocera</taxon>
        <taxon>Anomopoda</taxon>
        <taxon>Daphniidae</taxon>
        <taxon>Daphnia</taxon>
    </lineage>
</organism>
<protein>
    <submittedName>
        <fullName evidence="1">Uncharacterized protein</fullName>
    </submittedName>
</protein>
<name>A0ABQ9YV77_9CRUS</name>
<evidence type="ECO:0000313" key="1">
    <source>
        <dbReference type="EMBL" id="KAK4004543.1"/>
    </source>
</evidence>